<feature type="region of interest" description="Disordered" evidence="1">
    <location>
        <begin position="37"/>
        <end position="62"/>
    </location>
</feature>
<accession>A0AAD9D9P1</accession>
<dbReference type="Proteomes" id="UP001224775">
    <property type="component" value="Unassembled WGS sequence"/>
</dbReference>
<evidence type="ECO:0000256" key="2">
    <source>
        <dbReference type="SAM" id="SignalP"/>
    </source>
</evidence>
<evidence type="ECO:0008006" key="5">
    <source>
        <dbReference type="Google" id="ProtNLM"/>
    </source>
</evidence>
<evidence type="ECO:0000256" key="1">
    <source>
        <dbReference type="SAM" id="MobiDB-lite"/>
    </source>
</evidence>
<sequence>MKIATIVLLTSALSGSNAQLAAASSVCLLYLHRHRNGGESGSSSSNMKKDDDSLSRSPNTSNASFLRASKRDDIIEKDDKMYSDFVERDGFQHAIPINIDDIDDIPEEIRRIFRNRPKFPPTDGDELDFELAEKNLDDDFPDYIPEDIKKLLKKSRERSGGDGVIRPKIEFVDYEDPEDFKFEKAGGDKTSEDGKTSRKSSTTTSSKDESKCVGRYRNKEAECRASSKCVWNDSREKCEDEGTMNEVDFLEPAQQNYRGRIPDDINEQIKKLLKKLGKVPDSDELDFELAEKSLDDDCPDDVPDDYCEDIIRLLKKLREAFGPKFGGDGDGIIRPKAVTAMN</sequence>
<proteinExistence type="predicted"/>
<gene>
    <name evidence="3" type="ORF">QTG54_009815</name>
</gene>
<organism evidence="3 4">
    <name type="scientific">Skeletonema marinoi</name>
    <dbReference type="NCBI Taxonomy" id="267567"/>
    <lineage>
        <taxon>Eukaryota</taxon>
        <taxon>Sar</taxon>
        <taxon>Stramenopiles</taxon>
        <taxon>Ochrophyta</taxon>
        <taxon>Bacillariophyta</taxon>
        <taxon>Coscinodiscophyceae</taxon>
        <taxon>Thalassiosirophycidae</taxon>
        <taxon>Thalassiosirales</taxon>
        <taxon>Skeletonemataceae</taxon>
        <taxon>Skeletonema</taxon>
        <taxon>Skeletonema marinoi-dohrnii complex</taxon>
    </lineage>
</organism>
<keyword evidence="2" id="KW-0732">Signal</keyword>
<evidence type="ECO:0000313" key="4">
    <source>
        <dbReference type="Proteomes" id="UP001224775"/>
    </source>
</evidence>
<protein>
    <recommendedName>
        <fullName evidence="5">Calmodulin</fullName>
    </recommendedName>
</protein>
<feature type="region of interest" description="Disordered" evidence="1">
    <location>
        <begin position="182"/>
        <end position="211"/>
    </location>
</feature>
<evidence type="ECO:0000313" key="3">
    <source>
        <dbReference type="EMBL" id="KAK1739272.1"/>
    </source>
</evidence>
<reference evidence="3" key="1">
    <citation type="submission" date="2023-06" db="EMBL/GenBank/DDBJ databases">
        <title>Survivors Of The Sea: Transcriptome response of Skeletonema marinoi to long-term dormancy.</title>
        <authorList>
            <person name="Pinder M.I.M."/>
            <person name="Kourtchenko O."/>
            <person name="Robertson E.K."/>
            <person name="Larsson T."/>
            <person name="Maumus F."/>
            <person name="Osuna-Cruz C.M."/>
            <person name="Vancaester E."/>
            <person name="Stenow R."/>
            <person name="Vandepoele K."/>
            <person name="Ploug H."/>
            <person name="Bruchert V."/>
            <person name="Godhe A."/>
            <person name="Topel M."/>
        </authorList>
    </citation>
    <scope>NUCLEOTIDE SEQUENCE</scope>
    <source>
        <strain evidence="3">R05AC</strain>
    </source>
</reference>
<keyword evidence="4" id="KW-1185">Reference proteome</keyword>
<name>A0AAD9D9P1_9STRA</name>
<dbReference type="AlphaFoldDB" id="A0AAD9D9P1"/>
<feature type="chain" id="PRO_5042082986" description="Calmodulin" evidence="2">
    <location>
        <begin position="19"/>
        <end position="342"/>
    </location>
</feature>
<feature type="compositionally biased region" description="Basic and acidic residues" evidence="1">
    <location>
        <begin position="182"/>
        <end position="196"/>
    </location>
</feature>
<feature type="signal peptide" evidence="2">
    <location>
        <begin position="1"/>
        <end position="18"/>
    </location>
</feature>
<comment type="caution">
    <text evidence="3">The sequence shown here is derived from an EMBL/GenBank/DDBJ whole genome shotgun (WGS) entry which is preliminary data.</text>
</comment>
<dbReference type="EMBL" id="JATAAI010000018">
    <property type="protein sequence ID" value="KAK1739272.1"/>
    <property type="molecule type" value="Genomic_DNA"/>
</dbReference>